<dbReference type="Pfam" id="PF09850">
    <property type="entry name" value="DotU"/>
    <property type="match status" value="1"/>
</dbReference>
<accession>A0A0J8YEW6</accession>
<keyword evidence="4" id="KW-1185">Reference proteome</keyword>
<dbReference type="Gene3D" id="1.25.40.590">
    <property type="entry name" value="Type IV / VI secretion system, DotU"/>
    <property type="match status" value="1"/>
</dbReference>
<dbReference type="STRING" id="1121863.GCA_000621185_04187"/>
<evidence type="ECO:0000256" key="1">
    <source>
        <dbReference type="SAM" id="Phobius"/>
    </source>
</evidence>
<dbReference type="RefSeq" id="WP_048887406.1">
    <property type="nucleotide sequence ID" value="NZ_LFEJ01000004.1"/>
</dbReference>
<keyword evidence="1" id="KW-0812">Transmembrane</keyword>
<dbReference type="PANTHER" id="PTHR38033">
    <property type="entry name" value="MEMBRANE PROTEIN-RELATED"/>
    <property type="match status" value="1"/>
</dbReference>
<reference evidence="3 4" key="1">
    <citation type="submission" date="2015-06" db="EMBL/GenBank/DDBJ databases">
        <title>Genome sequencing of Cronobacter sp. strain DJ34 isolated from petroleum contaminated sludge of Duliajan Oil Fields, Assam, India.</title>
        <authorList>
            <person name="Pal S."/>
            <person name="Banerjee T.D."/>
            <person name="Roy A."/>
            <person name="Sar P."/>
            <person name="Kazy S.K."/>
        </authorList>
    </citation>
    <scope>NUCLEOTIDE SEQUENCE [LARGE SCALE GENOMIC DNA]</scope>
    <source>
        <strain evidence="3 4">DJ34</strain>
    </source>
</reference>
<proteinExistence type="predicted"/>
<dbReference type="OrthoDB" id="6998040at2"/>
<dbReference type="EMBL" id="LFEJ01000004">
    <property type="protein sequence ID" value="KMV36044.1"/>
    <property type="molecule type" value="Genomic_DNA"/>
</dbReference>
<sequence>MDLSASSSHSAFSGSASVYIDTLLQDTYLFVMDIHHQSVLVRDEALYNRAMTLVETVQDRLKAAKESDDFIHHVIYAQCAMIDDAVLNSASSEDNHVWLHGPLQSVFVHQLRAGEVMPERTRALLREVVPDPRLLVLYQRLYGMGYSQRWMDKYPDHARREKTAELAESLNALVPAGDRPLSAPLVVERRPTVRGRLLHTRMAHITLALLVTAGLILGLQSSLQHLLRSVLPG</sequence>
<dbReference type="InterPro" id="IPR017732">
    <property type="entry name" value="T4/T6SS_DotU"/>
</dbReference>
<dbReference type="PATRIC" id="fig|1656095.3.peg.2936"/>
<dbReference type="AlphaFoldDB" id="A0A0J8YEW6"/>
<evidence type="ECO:0000313" key="4">
    <source>
        <dbReference type="Proteomes" id="UP000037315"/>
    </source>
</evidence>
<keyword evidence="1" id="KW-0472">Membrane</keyword>
<evidence type="ECO:0000313" key="3">
    <source>
        <dbReference type="EMBL" id="KMV36044.1"/>
    </source>
</evidence>
<protein>
    <submittedName>
        <fullName evidence="3">Membrane protein</fullName>
    </submittedName>
</protein>
<name>A0A0J8YEW6_9ENTR</name>
<organism evidence="3 4">
    <name type="scientific">Franconibacter pulveris</name>
    <dbReference type="NCBI Taxonomy" id="435910"/>
    <lineage>
        <taxon>Bacteria</taxon>
        <taxon>Pseudomonadati</taxon>
        <taxon>Pseudomonadota</taxon>
        <taxon>Gammaproteobacteria</taxon>
        <taxon>Enterobacterales</taxon>
        <taxon>Enterobacteriaceae</taxon>
        <taxon>Franconibacter</taxon>
    </lineage>
</organism>
<dbReference type="Proteomes" id="UP000037315">
    <property type="component" value="Unassembled WGS sequence"/>
</dbReference>
<dbReference type="InterPro" id="IPR038522">
    <property type="entry name" value="T4/T6SS_DotU_sf"/>
</dbReference>
<evidence type="ECO:0000259" key="2">
    <source>
        <dbReference type="Pfam" id="PF09850"/>
    </source>
</evidence>
<comment type="caution">
    <text evidence="3">The sequence shown here is derived from an EMBL/GenBank/DDBJ whole genome shotgun (WGS) entry which is preliminary data.</text>
</comment>
<dbReference type="PANTHER" id="PTHR38033:SF1">
    <property type="entry name" value="DOTU FAMILY TYPE IV_VI SECRETION SYSTEM PROTEIN"/>
    <property type="match status" value="1"/>
</dbReference>
<keyword evidence="1" id="KW-1133">Transmembrane helix</keyword>
<feature type="transmembrane region" description="Helical" evidence="1">
    <location>
        <begin position="202"/>
        <end position="223"/>
    </location>
</feature>
<gene>
    <name evidence="3" type="ORF">ACH50_04190</name>
</gene>
<feature type="domain" description="Type IV / VI secretion system DotU" evidence="2">
    <location>
        <begin position="22"/>
        <end position="218"/>
    </location>
</feature>